<evidence type="ECO:0000313" key="4">
    <source>
        <dbReference type="Proteomes" id="UP000199515"/>
    </source>
</evidence>
<proteinExistence type="predicted"/>
<evidence type="ECO:0000313" key="3">
    <source>
        <dbReference type="EMBL" id="SDY82845.1"/>
    </source>
</evidence>
<feature type="domain" description="Saccharopine dehydrogenase NADP binding" evidence="2">
    <location>
        <begin position="6"/>
        <end position="134"/>
    </location>
</feature>
<evidence type="ECO:0000259" key="2">
    <source>
        <dbReference type="Pfam" id="PF03435"/>
    </source>
</evidence>
<dbReference type="GO" id="GO:0009247">
    <property type="term" value="P:glycolipid biosynthetic process"/>
    <property type="evidence" value="ECO:0007669"/>
    <property type="project" value="TreeGrafter"/>
</dbReference>
<sequence length="387" mass="41316">MRTYDIVLFGATGFTGELTAEYLARHSPVGARWALAGRNQAKLEAVRERLARIDAEFADLPLLKADSTDPASLRAVAESAKVVITTVGPYIEYGEPLVAACAEAGTDYVDLTGEPEFADLMYVKYHARAVETGARLVHACGFDSIPHDLGAYYTVKQLPEGVPITISGYVRAGGMPSGGTFHSALTAFSRMRQMVAAAKERARTEPKPEKRRVRVEQGKPHRMPGSTFWAVPLPTIDPQIVGRSAAALEGYGPDFTYRHFAAIKRLPTIVAGAAGLSAIFLAAQIPPARKVLGQLRKPGDGPDAATRAKSWFSVRFVGEGGGQRVSTEVSGGDPGYDETAKMLAESALCLAHDDLPPVAGQVTTTVAMGDALLERLISAGIRFETFG</sequence>
<name>A0A1H3N2Y5_9PSEU</name>
<organism evidence="3 4">
    <name type="scientific">Amycolatopsis xylanica</name>
    <dbReference type="NCBI Taxonomy" id="589385"/>
    <lineage>
        <taxon>Bacteria</taxon>
        <taxon>Bacillati</taxon>
        <taxon>Actinomycetota</taxon>
        <taxon>Actinomycetes</taxon>
        <taxon>Pseudonocardiales</taxon>
        <taxon>Pseudonocardiaceae</taxon>
        <taxon>Amycolatopsis</taxon>
    </lineage>
</organism>
<keyword evidence="4" id="KW-1185">Reference proteome</keyword>
<gene>
    <name evidence="3" type="ORF">SAMN05421504_10795</name>
</gene>
<dbReference type="InterPro" id="IPR051276">
    <property type="entry name" value="Saccharopine_DH-like_oxidrdct"/>
</dbReference>
<dbReference type="Gene3D" id="3.40.50.720">
    <property type="entry name" value="NAD(P)-binding Rossmann-like Domain"/>
    <property type="match status" value="1"/>
</dbReference>
<dbReference type="InterPro" id="IPR005097">
    <property type="entry name" value="Sacchrp_dh_NADP-bd"/>
</dbReference>
<dbReference type="Proteomes" id="UP000199515">
    <property type="component" value="Unassembled WGS sequence"/>
</dbReference>
<dbReference type="SUPFAM" id="SSF51735">
    <property type="entry name" value="NAD(P)-binding Rossmann-fold domains"/>
    <property type="match status" value="1"/>
</dbReference>
<dbReference type="RefSeq" id="WP_091294448.1">
    <property type="nucleotide sequence ID" value="NZ_FNON01000007.1"/>
</dbReference>
<dbReference type="InterPro" id="IPR036291">
    <property type="entry name" value="NAD(P)-bd_dom_sf"/>
</dbReference>
<feature type="region of interest" description="Disordered" evidence="1">
    <location>
        <begin position="200"/>
        <end position="227"/>
    </location>
</feature>
<dbReference type="OrthoDB" id="4369409at2"/>
<accession>A0A1H3N2Y5</accession>
<dbReference type="PANTHER" id="PTHR12286:SF5">
    <property type="entry name" value="SACCHAROPINE DEHYDROGENASE-LIKE OXIDOREDUCTASE"/>
    <property type="match status" value="1"/>
</dbReference>
<dbReference type="PANTHER" id="PTHR12286">
    <property type="entry name" value="SACCHAROPINE DEHYDROGENASE-LIKE OXIDOREDUCTASE"/>
    <property type="match status" value="1"/>
</dbReference>
<dbReference type="EMBL" id="FNON01000007">
    <property type="protein sequence ID" value="SDY82845.1"/>
    <property type="molecule type" value="Genomic_DNA"/>
</dbReference>
<evidence type="ECO:0000256" key="1">
    <source>
        <dbReference type="SAM" id="MobiDB-lite"/>
    </source>
</evidence>
<dbReference type="Pfam" id="PF03435">
    <property type="entry name" value="Sacchrp_dh_NADP"/>
    <property type="match status" value="1"/>
</dbReference>
<dbReference type="STRING" id="589385.SAMN05421504_10795"/>
<dbReference type="AlphaFoldDB" id="A0A1H3N2Y5"/>
<dbReference type="GO" id="GO:0005886">
    <property type="term" value="C:plasma membrane"/>
    <property type="evidence" value="ECO:0007669"/>
    <property type="project" value="TreeGrafter"/>
</dbReference>
<reference evidence="3 4" key="1">
    <citation type="submission" date="2016-10" db="EMBL/GenBank/DDBJ databases">
        <authorList>
            <person name="de Groot N.N."/>
        </authorList>
    </citation>
    <scope>NUCLEOTIDE SEQUENCE [LARGE SCALE GENOMIC DNA]</scope>
    <source>
        <strain evidence="3 4">CPCC 202699</strain>
    </source>
</reference>
<feature type="compositionally biased region" description="Basic and acidic residues" evidence="1">
    <location>
        <begin position="200"/>
        <end position="219"/>
    </location>
</feature>
<protein>
    <submittedName>
        <fullName evidence="3">Uncharacterized conserved protein</fullName>
    </submittedName>
</protein>